<sequence length="345" mass="39771">MPNAKRIFIVSDLRLDPGQIFKNNPVRLAKGFIRLGHDVRKFSYHETALALSPIKRRSFARLFCKKKTDSLLVRAIENYKPAIIFVTFVRLLDAETIERMRQAAPNAVFIGLDIDAWPQLHPGRIETARKLDILLATNDGEFLQLYREAGVPKCFFMPHTCDPDINRRYDVEEKWKSDILWTGAIQHNPRRFPGEALRYDIVNRLSQMPNCALYACCGRPKVVGFNYLYAISGAHIGLSINADNNTRLYHSNRITHYLAGGTCVLAKSVPDSELLFKDGVHLRYFETDDEFFDLADWYLKHENEREKIAETGMRWTHEQYNGEKIAGYILDLIEKGEYKAPWVTG</sequence>
<organism evidence="2">
    <name type="scientific">uncultured Desulfobacterium sp</name>
    <dbReference type="NCBI Taxonomy" id="201089"/>
    <lineage>
        <taxon>Bacteria</taxon>
        <taxon>Pseudomonadati</taxon>
        <taxon>Thermodesulfobacteriota</taxon>
        <taxon>Desulfobacteria</taxon>
        <taxon>Desulfobacterales</taxon>
        <taxon>Desulfobacteriaceae</taxon>
        <taxon>Desulfobacterium</taxon>
        <taxon>environmental samples</taxon>
    </lineage>
</organism>
<dbReference type="Pfam" id="PF13524">
    <property type="entry name" value="Glyco_trans_1_2"/>
    <property type="match status" value="1"/>
</dbReference>
<reference evidence="2" key="1">
    <citation type="submission" date="2018-01" db="EMBL/GenBank/DDBJ databases">
        <authorList>
            <person name="Regsiter A."/>
            <person name="William W."/>
        </authorList>
    </citation>
    <scope>NUCLEOTIDE SEQUENCE</scope>
    <source>
        <strain evidence="2">TRIP AH-1</strain>
    </source>
</reference>
<gene>
    <name evidence="2" type="ORF">PITCH_A1260065</name>
</gene>
<protein>
    <recommendedName>
        <fullName evidence="1">Spore protein YkvP/CgeB glycosyl transferase-like domain-containing protein</fullName>
    </recommendedName>
</protein>
<feature type="domain" description="Spore protein YkvP/CgeB glycosyl transferase-like" evidence="1">
    <location>
        <begin position="221"/>
        <end position="330"/>
    </location>
</feature>
<dbReference type="AlphaFoldDB" id="A0A445MS46"/>
<evidence type="ECO:0000259" key="1">
    <source>
        <dbReference type="Pfam" id="PF13524"/>
    </source>
</evidence>
<dbReference type="EMBL" id="OJIN01000031">
    <property type="protein sequence ID" value="SPD72242.1"/>
    <property type="molecule type" value="Genomic_DNA"/>
</dbReference>
<evidence type="ECO:0000313" key="2">
    <source>
        <dbReference type="EMBL" id="SPD72242.1"/>
    </source>
</evidence>
<dbReference type="InterPro" id="IPR055259">
    <property type="entry name" value="YkvP/CgeB_Glyco_trans-like"/>
</dbReference>
<name>A0A445MS46_9BACT</name>
<proteinExistence type="predicted"/>
<accession>A0A445MS46</accession>